<dbReference type="EMBL" id="BDUF01000086">
    <property type="protein sequence ID" value="GAX91283.1"/>
    <property type="molecule type" value="Genomic_DNA"/>
</dbReference>
<dbReference type="Pfam" id="PF17648">
    <property type="entry name" value="Luciferase"/>
    <property type="match status" value="1"/>
</dbReference>
<reference evidence="3" key="1">
    <citation type="submission" date="2017-07" db="EMBL/GenBank/DDBJ databases">
        <title>Draft genome sequence of Effusibacillus lacus strain skLN1.</title>
        <authorList>
            <person name="Watanabe M."/>
            <person name="Kojima H."/>
            <person name="Fukui M."/>
        </authorList>
    </citation>
    <scope>NUCLEOTIDE SEQUENCE [LARGE SCALE GENOMIC DNA]</scope>
    <source>
        <strain evidence="3">skLN1</strain>
    </source>
</reference>
<proteinExistence type="predicted"/>
<dbReference type="InterPro" id="IPR040841">
    <property type="entry name" value="Luciferase_dom"/>
</dbReference>
<feature type="domain" description="Luciferase" evidence="1">
    <location>
        <begin position="94"/>
        <end position="163"/>
    </location>
</feature>
<evidence type="ECO:0000259" key="1">
    <source>
        <dbReference type="Pfam" id="PF17648"/>
    </source>
</evidence>
<dbReference type="PANTHER" id="PTHR38695:SF1">
    <property type="entry name" value="AMINO ACID PERMEASE_ SLC12A DOMAIN-CONTAINING PROTEIN"/>
    <property type="match status" value="1"/>
</dbReference>
<protein>
    <recommendedName>
        <fullName evidence="1">Luciferase domain-containing protein</fullName>
    </recommendedName>
</protein>
<sequence>MIALDKKIVRISKDLPPMLTGLPKRMGKSPRIDIRYPCLQLEDTAQQNLREELLRSAKRLAGVVVQPTELSVPAMALVMDEALAEGQPEAFIRGREFTLIRTDGSVHLPLMPEWGEQVLKTGWACIHPLVRYMAGALPPQNLIVYAPRDEQELEVVWRIVQASYCFARGWIVNLDNRGEPV</sequence>
<comment type="caution">
    <text evidence="2">The sequence shown here is derived from an EMBL/GenBank/DDBJ whole genome shotgun (WGS) entry which is preliminary data.</text>
</comment>
<evidence type="ECO:0000313" key="3">
    <source>
        <dbReference type="Proteomes" id="UP000217785"/>
    </source>
</evidence>
<organism evidence="2 3">
    <name type="scientific">Effusibacillus lacus</name>
    <dbReference type="NCBI Taxonomy" id="1348429"/>
    <lineage>
        <taxon>Bacteria</taxon>
        <taxon>Bacillati</taxon>
        <taxon>Bacillota</taxon>
        <taxon>Bacilli</taxon>
        <taxon>Bacillales</taxon>
        <taxon>Alicyclobacillaceae</taxon>
        <taxon>Effusibacillus</taxon>
    </lineage>
</organism>
<name>A0A292YR98_9BACL</name>
<accession>A0A292YR98</accession>
<dbReference type="PANTHER" id="PTHR38695">
    <property type="entry name" value="AMINO ACID PERMEASE_ SLC12A DOMAIN-CONTAINING PROTEIN"/>
    <property type="match status" value="1"/>
</dbReference>
<gene>
    <name evidence="2" type="ORF">EFBL_2949</name>
</gene>
<evidence type="ECO:0000313" key="2">
    <source>
        <dbReference type="EMBL" id="GAX91283.1"/>
    </source>
</evidence>
<dbReference type="InterPro" id="IPR048273">
    <property type="entry name" value="Luciferase"/>
</dbReference>
<dbReference type="AlphaFoldDB" id="A0A292YR98"/>
<keyword evidence="3" id="KW-1185">Reference proteome</keyword>
<dbReference type="Proteomes" id="UP000217785">
    <property type="component" value="Unassembled WGS sequence"/>
</dbReference>